<dbReference type="InterPro" id="IPR023772">
    <property type="entry name" value="DNA-bd_HTH_TetR-type_CS"/>
</dbReference>
<dbReference type="InterPro" id="IPR009057">
    <property type="entry name" value="Homeodomain-like_sf"/>
</dbReference>
<dbReference type="GO" id="GO:0003677">
    <property type="term" value="F:DNA binding"/>
    <property type="evidence" value="ECO:0007669"/>
    <property type="project" value="UniProtKB-UniRule"/>
</dbReference>
<dbReference type="PANTHER" id="PTHR43479">
    <property type="entry name" value="ACREF/ENVCD OPERON REPRESSOR-RELATED"/>
    <property type="match status" value="1"/>
</dbReference>
<evidence type="ECO:0000259" key="3">
    <source>
        <dbReference type="PROSITE" id="PS50977"/>
    </source>
</evidence>
<dbReference type="RefSeq" id="WP_127078799.1">
    <property type="nucleotide sequence ID" value="NZ_RSCL01000001.1"/>
</dbReference>
<evidence type="ECO:0000313" key="5">
    <source>
        <dbReference type="Proteomes" id="UP000271624"/>
    </source>
</evidence>
<dbReference type="EMBL" id="RSCL01000001">
    <property type="protein sequence ID" value="RUT10174.1"/>
    <property type="molecule type" value="Genomic_DNA"/>
</dbReference>
<protein>
    <submittedName>
        <fullName evidence="4">TetR family transcriptional regulator</fullName>
    </submittedName>
</protein>
<organism evidence="4 5">
    <name type="scientific">Dulcicalothrix desertica PCC 7102</name>
    <dbReference type="NCBI Taxonomy" id="232991"/>
    <lineage>
        <taxon>Bacteria</taxon>
        <taxon>Bacillati</taxon>
        <taxon>Cyanobacteriota</taxon>
        <taxon>Cyanophyceae</taxon>
        <taxon>Nostocales</taxon>
        <taxon>Calotrichaceae</taxon>
        <taxon>Dulcicalothrix</taxon>
    </lineage>
</organism>
<accession>A0A433VVP6</accession>
<dbReference type="Gene3D" id="1.10.357.10">
    <property type="entry name" value="Tetracycline Repressor, domain 2"/>
    <property type="match status" value="1"/>
</dbReference>
<dbReference type="Proteomes" id="UP000271624">
    <property type="component" value="Unassembled WGS sequence"/>
</dbReference>
<dbReference type="PROSITE" id="PS50977">
    <property type="entry name" value="HTH_TETR_2"/>
    <property type="match status" value="1"/>
</dbReference>
<dbReference type="SUPFAM" id="SSF46689">
    <property type="entry name" value="Homeodomain-like"/>
    <property type="match status" value="1"/>
</dbReference>
<dbReference type="InterPro" id="IPR041478">
    <property type="entry name" value="TetR_C_27"/>
</dbReference>
<evidence type="ECO:0000256" key="2">
    <source>
        <dbReference type="PROSITE-ProRule" id="PRU00335"/>
    </source>
</evidence>
<dbReference type="PANTHER" id="PTHR43479:SF11">
    <property type="entry name" value="ACREF_ENVCD OPERON REPRESSOR-RELATED"/>
    <property type="match status" value="1"/>
</dbReference>
<reference evidence="4" key="2">
    <citation type="journal article" date="2019" name="Genome Biol. Evol.">
        <title>Day and night: Metabolic profiles and evolutionary relationships of six axenic non-marine cyanobacteria.</title>
        <authorList>
            <person name="Will S.E."/>
            <person name="Henke P."/>
            <person name="Boedeker C."/>
            <person name="Huang S."/>
            <person name="Brinkmann H."/>
            <person name="Rohde M."/>
            <person name="Jarek M."/>
            <person name="Friedl T."/>
            <person name="Seufert S."/>
            <person name="Schumacher M."/>
            <person name="Overmann J."/>
            <person name="Neumann-Schaal M."/>
            <person name="Petersen J."/>
        </authorList>
    </citation>
    <scope>NUCLEOTIDE SEQUENCE [LARGE SCALE GENOMIC DNA]</scope>
    <source>
        <strain evidence="4">PCC 7102</strain>
    </source>
</reference>
<dbReference type="Pfam" id="PF17935">
    <property type="entry name" value="TetR_C_27"/>
    <property type="match status" value="1"/>
</dbReference>
<dbReference type="InterPro" id="IPR001647">
    <property type="entry name" value="HTH_TetR"/>
</dbReference>
<dbReference type="OrthoDB" id="9783238at2"/>
<reference evidence="4" key="1">
    <citation type="submission" date="2018-12" db="EMBL/GenBank/DDBJ databases">
        <authorList>
            <person name="Will S."/>
            <person name="Neumann-Schaal M."/>
            <person name="Henke P."/>
        </authorList>
    </citation>
    <scope>NUCLEOTIDE SEQUENCE</scope>
    <source>
        <strain evidence="4">PCC 7102</strain>
    </source>
</reference>
<dbReference type="PRINTS" id="PR00455">
    <property type="entry name" value="HTHTETR"/>
</dbReference>
<feature type="DNA-binding region" description="H-T-H motif" evidence="2">
    <location>
        <begin position="29"/>
        <end position="48"/>
    </location>
</feature>
<evidence type="ECO:0000256" key="1">
    <source>
        <dbReference type="ARBA" id="ARBA00023125"/>
    </source>
</evidence>
<dbReference type="InterPro" id="IPR050624">
    <property type="entry name" value="HTH-type_Tx_Regulator"/>
</dbReference>
<gene>
    <name evidence="4" type="ORF">DSM106972_006690</name>
</gene>
<proteinExistence type="predicted"/>
<evidence type="ECO:0000313" key="4">
    <source>
        <dbReference type="EMBL" id="RUT10174.1"/>
    </source>
</evidence>
<comment type="caution">
    <text evidence="4">The sequence shown here is derived from an EMBL/GenBank/DDBJ whole genome shotgun (WGS) entry which is preliminary data.</text>
</comment>
<dbReference type="PROSITE" id="PS01081">
    <property type="entry name" value="HTH_TETR_1"/>
    <property type="match status" value="1"/>
</dbReference>
<dbReference type="Pfam" id="PF00440">
    <property type="entry name" value="TetR_N"/>
    <property type="match status" value="1"/>
</dbReference>
<keyword evidence="1 2" id="KW-0238">DNA-binding</keyword>
<keyword evidence="5" id="KW-1185">Reference proteome</keyword>
<dbReference type="Gene3D" id="1.10.10.60">
    <property type="entry name" value="Homeodomain-like"/>
    <property type="match status" value="1"/>
</dbReference>
<sequence length="199" mass="23359">MQKLDAAKREAILNAAKQRLRQYGIQKTTMQEIAKDVGIAVGTLYLYFKNKDDILIASAESYAQKHIIDALEILNSQISPSEKLKAYIVNRFRAALDTRQSTSHAAELARALIRLKPQLLEEQTNWMRENLKKIIQSGIDRNLFYVDDIEQDVEVFLYSIAFFFPVATTERYYEPEEEKLCMVVDWFIKQWSWQRIERM</sequence>
<dbReference type="AlphaFoldDB" id="A0A433VVP6"/>
<name>A0A433VVP6_9CYAN</name>
<feature type="domain" description="HTH tetR-type" evidence="3">
    <location>
        <begin position="6"/>
        <end position="66"/>
    </location>
</feature>